<evidence type="ECO:0000313" key="1">
    <source>
        <dbReference type="EMBL" id="SEN80078.1"/>
    </source>
</evidence>
<keyword evidence="2" id="KW-1185">Reference proteome</keyword>
<proteinExistence type="predicted"/>
<dbReference type="Proteomes" id="UP000183002">
    <property type="component" value="Unassembled WGS sequence"/>
</dbReference>
<sequence>MRHDWIFDVLADLRVYADENNLPALAAQVTTALQVARLEAGAAATQSPPPLDAVADAIAEKRRRAH</sequence>
<dbReference type="EMBL" id="FOCO01000025">
    <property type="protein sequence ID" value="SEN80078.1"/>
    <property type="molecule type" value="Genomic_DNA"/>
</dbReference>
<protein>
    <submittedName>
        <fullName evidence="1">Uncharacterized protein</fullName>
    </submittedName>
</protein>
<name>A0A1H8JIP7_9RHOB</name>
<dbReference type="RefSeq" id="WP_074818781.1">
    <property type="nucleotide sequence ID" value="NZ_FOCO01000025.1"/>
</dbReference>
<dbReference type="STRING" id="1077947.SAMN05216227_102536"/>
<dbReference type="OrthoDB" id="7659348at2"/>
<evidence type="ECO:0000313" key="2">
    <source>
        <dbReference type="Proteomes" id="UP000183002"/>
    </source>
</evidence>
<gene>
    <name evidence="1" type="ORF">SAMN05216227_102536</name>
</gene>
<dbReference type="AlphaFoldDB" id="A0A1H8JIP7"/>
<accession>A0A1H8JIP7</accession>
<organism evidence="1 2">
    <name type="scientific">Pseudorhodobacter antarcticus</name>
    <dbReference type="NCBI Taxonomy" id="1077947"/>
    <lineage>
        <taxon>Bacteria</taxon>
        <taxon>Pseudomonadati</taxon>
        <taxon>Pseudomonadota</taxon>
        <taxon>Alphaproteobacteria</taxon>
        <taxon>Rhodobacterales</taxon>
        <taxon>Paracoccaceae</taxon>
        <taxon>Pseudorhodobacter</taxon>
    </lineage>
</organism>
<reference evidence="1 2" key="1">
    <citation type="submission" date="2016-10" db="EMBL/GenBank/DDBJ databases">
        <authorList>
            <person name="de Groot N.N."/>
        </authorList>
    </citation>
    <scope>NUCLEOTIDE SEQUENCE [LARGE SCALE GENOMIC DNA]</scope>
    <source>
        <strain evidence="1 2">CGMCC 1.10836</strain>
    </source>
</reference>